<dbReference type="Proteomes" id="UP000037035">
    <property type="component" value="Unassembled WGS sequence"/>
</dbReference>
<dbReference type="EMBL" id="LAVV01013637">
    <property type="protein sequence ID" value="KNZ45425.1"/>
    <property type="molecule type" value="Genomic_DNA"/>
</dbReference>
<name>A0A0L6UCA6_9BASI</name>
<dbReference type="VEuPathDB" id="FungiDB:VP01_8129g1"/>
<dbReference type="AlphaFoldDB" id="A0A0L6UCA6"/>
<comment type="caution">
    <text evidence="2">The sequence shown here is derived from an EMBL/GenBank/DDBJ whole genome shotgun (WGS) entry which is preliminary data.</text>
</comment>
<keyword evidence="3" id="KW-1185">Reference proteome</keyword>
<gene>
    <name evidence="2" type="ORF">VP01_8129g1</name>
</gene>
<protein>
    <submittedName>
        <fullName evidence="2">Uncharacterized protein</fullName>
    </submittedName>
</protein>
<reference evidence="2 3" key="1">
    <citation type="submission" date="2015-08" db="EMBL/GenBank/DDBJ databases">
        <title>Next Generation Sequencing and Analysis of the Genome of Puccinia sorghi L Schw, the Causal Agent of Maize Common Rust.</title>
        <authorList>
            <person name="Rochi L."/>
            <person name="Burguener G."/>
            <person name="Darino M."/>
            <person name="Turjanski A."/>
            <person name="Kreff E."/>
            <person name="Dieguez M.J."/>
            <person name="Sacco F."/>
        </authorList>
    </citation>
    <scope>NUCLEOTIDE SEQUENCE [LARGE SCALE GENOMIC DNA]</scope>
    <source>
        <strain evidence="2 3">RO10H11247</strain>
    </source>
</reference>
<evidence type="ECO:0000313" key="2">
    <source>
        <dbReference type="EMBL" id="KNZ45425.1"/>
    </source>
</evidence>
<feature type="non-terminal residue" evidence="2">
    <location>
        <position position="103"/>
    </location>
</feature>
<accession>A0A0L6UCA6</accession>
<evidence type="ECO:0000313" key="3">
    <source>
        <dbReference type="Proteomes" id="UP000037035"/>
    </source>
</evidence>
<sequence>MLHLQHSPKGLAMKLPANELEPEAPQDGVSYSKGEIAAMSGKEHQWLICCQHLIKGEDLDLIDYKEDTTTPVAKDVPDKKPSIICPAGPADKGLALLLRQETN</sequence>
<evidence type="ECO:0000256" key="1">
    <source>
        <dbReference type="SAM" id="MobiDB-lite"/>
    </source>
</evidence>
<organism evidence="2 3">
    <name type="scientific">Puccinia sorghi</name>
    <dbReference type="NCBI Taxonomy" id="27349"/>
    <lineage>
        <taxon>Eukaryota</taxon>
        <taxon>Fungi</taxon>
        <taxon>Dikarya</taxon>
        <taxon>Basidiomycota</taxon>
        <taxon>Pucciniomycotina</taxon>
        <taxon>Pucciniomycetes</taxon>
        <taxon>Pucciniales</taxon>
        <taxon>Pucciniaceae</taxon>
        <taxon>Puccinia</taxon>
    </lineage>
</organism>
<feature type="region of interest" description="Disordered" evidence="1">
    <location>
        <begin position="1"/>
        <end position="29"/>
    </location>
</feature>
<proteinExistence type="predicted"/>